<proteinExistence type="predicted"/>
<accession>A0ACC3YSH9</accession>
<dbReference type="Proteomes" id="UP000805649">
    <property type="component" value="Unassembled WGS sequence"/>
</dbReference>
<protein>
    <submittedName>
        <fullName evidence="1">Kinesin light chain</fullName>
    </submittedName>
</protein>
<evidence type="ECO:0000313" key="2">
    <source>
        <dbReference type="Proteomes" id="UP000805649"/>
    </source>
</evidence>
<keyword evidence="2" id="KW-1185">Reference proteome</keyword>
<reference evidence="1 2" key="1">
    <citation type="journal article" date="2020" name="Phytopathology">
        <title>Genome Sequence Resources of Colletotrichum truncatum, C. plurivorum, C. musicola, and C. sojae: Four Species Pathogenic to Soybean (Glycine max).</title>
        <authorList>
            <person name="Rogerio F."/>
            <person name="Boufleur T.R."/>
            <person name="Ciampi-Guillardi M."/>
            <person name="Sukno S.A."/>
            <person name="Thon M.R."/>
            <person name="Massola Junior N.S."/>
            <person name="Baroncelli R."/>
        </authorList>
    </citation>
    <scope>NUCLEOTIDE SEQUENCE [LARGE SCALE GENOMIC DNA]</scope>
    <source>
        <strain evidence="1 2">CMES1059</strain>
    </source>
</reference>
<sequence length="1055" mass="118624">MSSRAPNARVRRREEFQIAVICALPLEYDAVAFAFDEIWDSGMRHLGNVSRDDNKYTAGRIGSHNVVLLLLPGMGKVNAASAAASLGSSYPRIELAIISGICGGVPRVGTDSELLLGDVIISDGVMQFDLGKRYPMGFMPKDTVEENLGRPSKKIRSLIATFRTHHGQKALQIRASRLLEQIQQNAINDGCQNLYKRPEATEDRLFEAGYTHRHHDSRCCGCSESNVCDGALRASCKVLRCDSSRLVSRRCLETQSMREQENAMAAQKFQISVGRVGSGDTVMKSGLDRDRVAAEYNFVAFEMEGAGVWDEFSCIVVKGVCDYADSHKNKKWQHFAAATAASTTKAILEHYANTEYLTPQKALVIVPYIENLDFVGRSAILDQLKQLFGHNQHGDLTTRARSRVALYGLGGIGKTQIALAYVFWLQHAHPDISVFWVHASNAERFFQAYSAIAYECSIPGYDNPESDILALVKTWLERRDQGRWLMIVDNADDTQQFFPSSAKDDTTKEHRLDEAYGGLARYISECSHGSILITTRNKQVGSMLIQGKQLLEVGKMSDNEAKQLIHTILDDTVPADDTYTLSNRLEHLPLALAQAVAFIQMNSISVKEYIQLLDQSNDILVAQLSEPFQAAGRDSATPHAVTATWIVSFNQIQQQDSLASDVLSIASLLDRQGIPKAIITRYCEKMSNQEVDANAARVMKALGTLKAFSFISEADNDTVDMHRLVQLVMRKWLTTQGRFTEFAQHALETVSDVYPYGKHERRQLCRDYLPHANAVLQIEAADLQGGQAARASLLHRMTAYFLYLGQWKNAEERAAACVKLRQDYLGEEDYNTLTSISSLAMSYMYQSRYKEAEELELRVVETRLKVLGNKHPHTLGSMAGLVVIYMEQGQWSEAEELGLQVVKTRKTVLGEKDPCTLASSNSLALIHRHQGRLEEAEELLMWVMETCSEILGKEHPSTLTSMANLACTWRDQQRWDDAIRLMENCTRTMQKQLGSDHPETRAFFSTLSEWTKEPERGQSKPHREWIFVSRKLLVPLCTPCFREWLFQLYCIVFQI</sequence>
<comment type="caution">
    <text evidence="1">The sequence shown here is derived from an EMBL/GenBank/DDBJ whole genome shotgun (WGS) entry which is preliminary data.</text>
</comment>
<name>A0ACC3YSH9_COLTU</name>
<evidence type="ECO:0000313" key="1">
    <source>
        <dbReference type="EMBL" id="KAL0934874.1"/>
    </source>
</evidence>
<organism evidence="1 2">
    <name type="scientific">Colletotrichum truncatum</name>
    <name type="common">Anthracnose fungus</name>
    <name type="synonym">Colletotrichum capsici</name>
    <dbReference type="NCBI Taxonomy" id="5467"/>
    <lineage>
        <taxon>Eukaryota</taxon>
        <taxon>Fungi</taxon>
        <taxon>Dikarya</taxon>
        <taxon>Ascomycota</taxon>
        <taxon>Pezizomycotina</taxon>
        <taxon>Sordariomycetes</taxon>
        <taxon>Hypocreomycetidae</taxon>
        <taxon>Glomerellales</taxon>
        <taxon>Glomerellaceae</taxon>
        <taxon>Colletotrichum</taxon>
        <taxon>Colletotrichum truncatum species complex</taxon>
    </lineage>
</organism>
<gene>
    <name evidence="1" type="ORF">CTRU02_209465</name>
</gene>
<dbReference type="EMBL" id="VUJX02000006">
    <property type="protein sequence ID" value="KAL0934874.1"/>
    <property type="molecule type" value="Genomic_DNA"/>
</dbReference>